<dbReference type="GeneID" id="70188841"/>
<evidence type="ECO:0000256" key="1">
    <source>
        <dbReference type="SAM" id="SignalP"/>
    </source>
</evidence>
<gene>
    <name evidence="2" type="ORF">B0I36DRAFT_366390</name>
</gene>
<sequence length="186" mass="20513">MLFARSLILACLTVTATAIDIHWYRNRGCSGSYGRCTNMPASGCCTLIPQDVNSAVSWNNIPTDQNIIAQGYWQEGCSGNIAGSGRSNYLSSLCFPTPQYRGAKYHTINGLRHTNTEENPAETEAPCRKPDVLVFEDGHEFNLTDLNEEQYSEVVCISFCAFESYKNFMSGGSSSEVETFFAALDI</sequence>
<organism evidence="2 3">
    <name type="scientific">Microdochium trichocladiopsis</name>
    <dbReference type="NCBI Taxonomy" id="1682393"/>
    <lineage>
        <taxon>Eukaryota</taxon>
        <taxon>Fungi</taxon>
        <taxon>Dikarya</taxon>
        <taxon>Ascomycota</taxon>
        <taxon>Pezizomycotina</taxon>
        <taxon>Sordariomycetes</taxon>
        <taxon>Xylariomycetidae</taxon>
        <taxon>Xylariales</taxon>
        <taxon>Microdochiaceae</taxon>
        <taxon>Microdochium</taxon>
    </lineage>
</organism>
<keyword evidence="1" id="KW-0732">Signal</keyword>
<dbReference type="OrthoDB" id="5383526at2759"/>
<dbReference type="AlphaFoldDB" id="A0A9P9BL20"/>
<protein>
    <submittedName>
        <fullName evidence="2">Uncharacterized protein</fullName>
    </submittedName>
</protein>
<keyword evidence="3" id="KW-1185">Reference proteome</keyword>
<dbReference type="Proteomes" id="UP000756346">
    <property type="component" value="Unassembled WGS sequence"/>
</dbReference>
<feature type="signal peptide" evidence="1">
    <location>
        <begin position="1"/>
        <end position="18"/>
    </location>
</feature>
<reference evidence="2" key="1">
    <citation type="journal article" date="2021" name="Nat. Commun.">
        <title>Genetic determinants of endophytism in the Arabidopsis root mycobiome.</title>
        <authorList>
            <person name="Mesny F."/>
            <person name="Miyauchi S."/>
            <person name="Thiergart T."/>
            <person name="Pickel B."/>
            <person name="Atanasova L."/>
            <person name="Karlsson M."/>
            <person name="Huettel B."/>
            <person name="Barry K.W."/>
            <person name="Haridas S."/>
            <person name="Chen C."/>
            <person name="Bauer D."/>
            <person name="Andreopoulos W."/>
            <person name="Pangilinan J."/>
            <person name="LaButti K."/>
            <person name="Riley R."/>
            <person name="Lipzen A."/>
            <person name="Clum A."/>
            <person name="Drula E."/>
            <person name="Henrissat B."/>
            <person name="Kohler A."/>
            <person name="Grigoriev I.V."/>
            <person name="Martin F.M."/>
            <person name="Hacquard S."/>
        </authorList>
    </citation>
    <scope>NUCLEOTIDE SEQUENCE</scope>
    <source>
        <strain evidence="2">MPI-CAGE-CH-0230</strain>
    </source>
</reference>
<proteinExistence type="predicted"/>
<accession>A0A9P9BL20</accession>
<feature type="chain" id="PRO_5040261069" evidence="1">
    <location>
        <begin position="19"/>
        <end position="186"/>
    </location>
</feature>
<name>A0A9P9BL20_9PEZI</name>
<dbReference type="EMBL" id="JAGTJQ010000009">
    <property type="protein sequence ID" value="KAH7024444.1"/>
    <property type="molecule type" value="Genomic_DNA"/>
</dbReference>
<comment type="caution">
    <text evidence="2">The sequence shown here is derived from an EMBL/GenBank/DDBJ whole genome shotgun (WGS) entry which is preliminary data.</text>
</comment>
<evidence type="ECO:0000313" key="3">
    <source>
        <dbReference type="Proteomes" id="UP000756346"/>
    </source>
</evidence>
<evidence type="ECO:0000313" key="2">
    <source>
        <dbReference type="EMBL" id="KAH7024444.1"/>
    </source>
</evidence>
<dbReference type="RefSeq" id="XP_046007992.1">
    <property type="nucleotide sequence ID" value="XM_046159295.1"/>
</dbReference>